<protein>
    <submittedName>
        <fullName evidence="1">IPIL1 protein</fullName>
    </submittedName>
</protein>
<evidence type="ECO:0000313" key="1">
    <source>
        <dbReference type="EMBL" id="NXO03827.1"/>
    </source>
</evidence>
<keyword evidence="2" id="KW-1185">Reference proteome</keyword>
<dbReference type="Gene3D" id="1.10.1410.40">
    <property type="match status" value="1"/>
</dbReference>
<dbReference type="InterPro" id="IPR026250">
    <property type="entry name" value="ITPRIP-like"/>
</dbReference>
<dbReference type="AlphaFoldDB" id="A0A7L1NXE6"/>
<dbReference type="GO" id="GO:0016020">
    <property type="term" value="C:membrane"/>
    <property type="evidence" value="ECO:0007669"/>
    <property type="project" value="TreeGrafter"/>
</dbReference>
<dbReference type="SMART" id="SM01265">
    <property type="entry name" value="Mab-21"/>
    <property type="match status" value="1"/>
</dbReference>
<gene>
    <name evidence="1" type="primary">Itpripl1_6</name>
    <name evidence="1" type="ORF">RHICYA_R04257</name>
</gene>
<dbReference type="PRINTS" id="PR02107">
    <property type="entry name" value="INOS145TPRIP"/>
</dbReference>
<name>A0A7L1NXE6_RHICY</name>
<accession>A0A7L1NXE6</accession>
<reference evidence="1 2" key="1">
    <citation type="submission" date="2019-09" db="EMBL/GenBank/DDBJ databases">
        <title>Bird 10,000 Genomes (B10K) Project - Family phase.</title>
        <authorList>
            <person name="Zhang G."/>
        </authorList>
    </citation>
    <scope>NUCLEOTIDE SEQUENCE [LARGE SCALE GENOMIC DNA]</scope>
    <source>
        <strain evidence="1">B10K-DU-002-35</strain>
        <tissue evidence="1">Muscle</tissue>
    </source>
</reference>
<feature type="non-terminal residue" evidence="1">
    <location>
        <position position="381"/>
    </location>
</feature>
<dbReference type="PANTHER" id="PTHR10656:SF40">
    <property type="entry name" value="INOSITOL 1,4,5-TRISPHOSPHATE RECEPTOR-INTERACTING PROTEIN-LIKE 1"/>
    <property type="match status" value="1"/>
</dbReference>
<sequence>PPANEDTGSSSEEDDNVDSWSNLSRNLSKHIQWPMKTLARRSHMVEQLVAELLQVCQRRLSKTFFPELQPAIGVGGAFEGWSPNEEEAEYYMLVPLKPPRGHSFHLELGETGIALVKDSHIRVELDCTCTEEDILCFVHTSKDDLQRYQAPSLLHTLCTDSYLHVQRTASWFQDIVKSAWAAVPQSLHYSLQMIPSRWFCRMLLTSESGRSLSVVILFGVQQDNSDIYLSSLSVDPYAPGTTWPQTCAVAEAKFFHFMARNIHPRNVHLQCLHLCTCILDGTVITACTMKNVVMHLLQHSWLQQDLPVWRRRDFVELLLNIMSFLLCCLENKHLVHFFLGNDSLPEEIILPLAFRRSKTVNIFQHLQDHPPTNTAALRAFN</sequence>
<comment type="caution">
    <text evidence="1">The sequence shown here is derived from an EMBL/GenBank/DDBJ whole genome shotgun (WGS) entry which is preliminary data.</text>
</comment>
<dbReference type="InterPro" id="IPR024810">
    <property type="entry name" value="MAB21L/cGLR"/>
</dbReference>
<dbReference type="EMBL" id="VXBP01009617">
    <property type="protein sequence ID" value="NXO03827.1"/>
    <property type="molecule type" value="Genomic_DNA"/>
</dbReference>
<dbReference type="Proteomes" id="UP000565785">
    <property type="component" value="Unassembled WGS sequence"/>
</dbReference>
<organism evidence="1 2">
    <name type="scientific">Rhinopomastus cyanomelas</name>
    <name type="common">Common scimitarbill</name>
    <dbReference type="NCBI Taxonomy" id="113115"/>
    <lineage>
        <taxon>Eukaryota</taxon>
        <taxon>Metazoa</taxon>
        <taxon>Chordata</taxon>
        <taxon>Craniata</taxon>
        <taxon>Vertebrata</taxon>
        <taxon>Euteleostomi</taxon>
        <taxon>Archelosauria</taxon>
        <taxon>Archosauria</taxon>
        <taxon>Dinosauria</taxon>
        <taxon>Saurischia</taxon>
        <taxon>Theropoda</taxon>
        <taxon>Coelurosauria</taxon>
        <taxon>Aves</taxon>
        <taxon>Neognathae</taxon>
        <taxon>Neoaves</taxon>
        <taxon>Telluraves</taxon>
        <taxon>Coraciimorphae</taxon>
        <taxon>Bucerotiformes</taxon>
        <taxon>Rhinopomastidae</taxon>
        <taxon>Rhinopomastus</taxon>
    </lineage>
</organism>
<evidence type="ECO:0000313" key="2">
    <source>
        <dbReference type="Proteomes" id="UP000565785"/>
    </source>
</evidence>
<feature type="non-terminal residue" evidence="1">
    <location>
        <position position="1"/>
    </location>
</feature>
<proteinExistence type="predicted"/>
<dbReference type="OrthoDB" id="9034619at2759"/>
<dbReference type="PANTHER" id="PTHR10656">
    <property type="entry name" value="CELL FATE DETERMINING PROTEIN MAB21-RELATED"/>
    <property type="match status" value="1"/>
</dbReference>